<dbReference type="EMBL" id="CAMPGE010008791">
    <property type="protein sequence ID" value="CAI2367678.1"/>
    <property type="molecule type" value="Genomic_DNA"/>
</dbReference>
<evidence type="ECO:0000313" key="2">
    <source>
        <dbReference type="Proteomes" id="UP001295684"/>
    </source>
</evidence>
<reference evidence="1" key="1">
    <citation type="submission" date="2023-07" db="EMBL/GenBank/DDBJ databases">
        <authorList>
            <consortium name="AG Swart"/>
            <person name="Singh M."/>
            <person name="Singh A."/>
            <person name="Seah K."/>
            <person name="Emmerich C."/>
        </authorList>
    </citation>
    <scope>NUCLEOTIDE SEQUENCE</scope>
    <source>
        <strain evidence="1">DP1</strain>
    </source>
</reference>
<keyword evidence="2" id="KW-1185">Reference proteome</keyword>
<name>A0AAD1XDC2_EUPCR</name>
<accession>A0AAD1XDC2</accession>
<dbReference type="AlphaFoldDB" id="A0AAD1XDC2"/>
<dbReference type="Proteomes" id="UP001295684">
    <property type="component" value="Unassembled WGS sequence"/>
</dbReference>
<proteinExistence type="predicted"/>
<organism evidence="1 2">
    <name type="scientific">Euplotes crassus</name>
    <dbReference type="NCBI Taxonomy" id="5936"/>
    <lineage>
        <taxon>Eukaryota</taxon>
        <taxon>Sar</taxon>
        <taxon>Alveolata</taxon>
        <taxon>Ciliophora</taxon>
        <taxon>Intramacronucleata</taxon>
        <taxon>Spirotrichea</taxon>
        <taxon>Hypotrichia</taxon>
        <taxon>Euplotida</taxon>
        <taxon>Euplotidae</taxon>
        <taxon>Moneuplotes</taxon>
    </lineage>
</organism>
<evidence type="ECO:0000313" key="1">
    <source>
        <dbReference type="EMBL" id="CAI2367678.1"/>
    </source>
</evidence>
<comment type="caution">
    <text evidence="1">The sequence shown here is derived from an EMBL/GenBank/DDBJ whole genome shotgun (WGS) entry which is preliminary data.</text>
</comment>
<sequence length="546" mass="58012">MSARFPNSIRTSSISFFGIEISSGVFLISKNSLTVSIAREETLCQSLNISMASSTSISSGIFCINGSNMSLILFISLSMALWKGSGDNSVGSVGCSDSISTSCFLDKSGDCEVTNFCGCGGLDSVAGIFLTGFGRGLTEPLLIESTDSCYNLFANSSCSFFFLFEISFTSSTGRGSDFPPLLLALVSSSISSSNWQSFSNLSLNSSFESVAPESFCSWGTLSVVSGCICDVLEILGVSLGISLGVVFCFCATSEDSCSFFFELSFFCGCFGKFCGFSRGLVEAFGFSCWEICSGFGLFVGFCGGFVDSLGFGLEISLEVSSFCFWSVFWSKGLDSSLFCRSFCDGSLALSCSKEGFLCRVLFEFDVSESLFLEACDSTSESFGFGIFTSCPSLCVSGDSSLGTFSFLLSQFFFLPSSILSSPICCISFSISCCISSSLSFISSFSSPSTIPSSSALIISLTILPSISTFFSSFSNFSVLTSVLTSPKTPKKSSGSASSSESMACTPYPFNLSSLIHLLITSTCFSCSSRTDFSRSVFFAAEKHRLM</sequence>
<protein>
    <submittedName>
        <fullName evidence="1">Uncharacterized protein</fullName>
    </submittedName>
</protein>
<gene>
    <name evidence="1" type="ORF">ECRASSUSDP1_LOCUS8966</name>
</gene>